<dbReference type="GO" id="GO:0005634">
    <property type="term" value="C:nucleus"/>
    <property type="evidence" value="ECO:0007669"/>
    <property type="project" value="UniProtKB-SubCell"/>
</dbReference>
<dbReference type="PANTHER" id="PTHR12243:SF67">
    <property type="entry name" value="COREPRESSOR OF PANGOLIN, ISOFORM A-RELATED"/>
    <property type="match status" value="1"/>
</dbReference>
<organism evidence="5 6">
    <name type="scientific">Zootermopsis nevadensis</name>
    <name type="common">Dampwood termite</name>
    <dbReference type="NCBI Taxonomy" id="136037"/>
    <lineage>
        <taxon>Eukaryota</taxon>
        <taxon>Metazoa</taxon>
        <taxon>Ecdysozoa</taxon>
        <taxon>Arthropoda</taxon>
        <taxon>Hexapoda</taxon>
        <taxon>Insecta</taxon>
        <taxon>Pterygota</taxon>
        <taxon>Neoptera</taxon>
        <taxon>Polyneoptera</taxon>
        <taxon>Dictyoptera</taxon>
        <taxon>Blattodea</taxon>
        <taxon>Blattoidea</taxon>
        <taxon>Termitoidae</taxon>
        <taxon>Termopsidae</taxon>
        <taxon>Zootermopsis</taxon>
    </lineage>
</organism>
<reference evidence="5 6" key="1">
    <citation type="journal article" date="2014" name="Nat. Commun.">
        <title>Molecular traces of alternative social organization in a termite genome.</title>
        <authorList>
            <person name="Terrapon N."/>
            <person name="Li C."/>
            <person name="Robertson H.M."/>
            <person name="Ji L."/>
            <person name="Meng X."/>
            <person name="Booth W."/>
            <person name="Chen Z."/>
            <person name="Childers C.P."/>
            <person name="Glastad K.M."/>
            <person name="Gokhale K."/>
            <person name="Gowin J."/>
            <person name="Gronenberg W."/>
            <person name="Hermansen R.A."/>
            <person name="Hu H."/>
            <person name="Hunt B.G."/>
            <person name="Huylmans A.K."/>
            <person name="Khalil S.M."/>
            <person name="Mitchell R.D."/>
            <person name="Munoz-Torres M.C."/>
            <person name="Mustard J.A."/>
            <person name="Pan H."/>
            <person name="Reese J.T."/>
            <person name="Scharf M.E."/>
            <person name="Sun F."/>
            <person name="Vogel H."/>
            <person name="Xiao J."/>
            <person name="Yang W."/>
            <person name="Yang Z."/>
            <person name="Yang Z."/>
            <person name="Zhou J."/>
            <person name="Zhu J."/>
            <person name="Brent C.S."/>
            <person name="Elsik C.G."/>
            <person name="Goodisman M.A."/>
            <person name="Liberles D.A."/>
            <person name="Roe R.M."/>
            <person name="Vargo E.L."/>
            <person name="Vilcinskas A."/>
            <person name="Wang J."/>
            <person name="Bornberg-Bauer E."/>
            <person name="Korb J."/>
            <person name="Zhang G."/>
            <person name="Liebig J."/>
        </authorList>
    </citation>
    <scope>NUCLEOTIDE SEQUENCE [LARGE SCALE GENOMIC DNA]</scope>
    <source>
        <tissue evidence="5">Whole organism</tissue>
    </source>
</reference>
<dbReference type="SMART" id="SM00595">
    <property type="entry name" value="MADF"/>
    <property type="match status" value="1"/>
</dbReference>
<dbReference type="EMBL" id="KK852513">
    <property type="protein sequence ID" value="KDR22277.1"/>
    <property type="molecule type" value="Genomic_DNA"/>
</dbReference>
<feature type="region of interest" description="Disordered" evidence="2">
    <location>
        <begin position="158"/>
        <end position="239"/>
    </location>
</feature>
<dbReference type="OMA" id="WVEIADA"/>
<gene>
    <name evidence="5" type="ORF">L798_02384</name>
</gene>
<dbReference type="InterPro" id="IPR006578">
    <property type="entry name" value="MADF-dom"/>
</dbReference>
<keyword evidence="6" id="KW-1185">Reference proteome</keyword>
<dbReference type="Proteomes" id="UP000027135">
    <property type="component" value="Unassembled WGS sequence"/>
</dbReference>
<evidence type="ECO:0000259" key="3">
    <source>
        <dbReference type="PROSITE" id="PS51029"/>
    </source>
</evidence>
<feature type="compositionally biased region" description="Polar residues" evidence="2">
    <location>
        <begin position="163"/>
        <end position="177"/>
    </location>
</feature>
<evidence type="ECO:0000256" key="1">
    <source>
        <dbReference type="PROSITE-ProRule" id="PRU00371"/>
    </source>
</evidence>
<name>A0A067RET5_ZOONE</name>
<evidence type="ECO:0000256" key="2">
    <source>
        <dbReference type="SAM" id="MobiDB-lite"/>
    </source>
</evidence>
<dbReference type="PANTHER" id="PTHR12243">
    <property type="entry name" value="MADF DOMAIN TRANSCRIPTION FACTOR"/>
    <property type="match status" value="1"/>
</dbReference>
<dbReference type="AlphaFoldDB" id="A0A067RET5"/>
<dbReference type="PROSITE" id="PS51029">
    <property type="entry name" value="MADF"/>
    <property type="match status" value="1"/>
</dbReference>
<comment type="subcellular location">
    <subcellularLocation>
        <location evidence="1">Nucleus</location>
    </subcellularLocation>
</comment>
<feature type="domain" description="MADF" evidence="3">
    <location>
        <begin position="21"/>
        <end position="110"/>
    </location>
</feature>
<evidence type="ECO:0000259" key="4">
    <source>
        <dbReference type="PROSITE" id="PS51031"/>
    </source>
</evidence>
<dbReference type="Pfam" id="PF10545">
    <property type="entry name" value="MADF_DNA_bdg"/>
    <property type="match status" value="1"/>
</dbReference>
<dbReference type="GO" id="GO:0006357">
    <property type="term" value="P:regulation of transcription by RNA polymerase II"/>
    <property type="evidence" value="ECO:0007669"/>
    <property type="project" value="TreeGrafter"/>
</dbReference>
<dbReference type="InterPro" id="IPR039353">
    <property type="entry name" value="TF_Adf1"/>
</dbReference>
<feature type="compositionally biased region" description="Basic and acidic residues" evidence="2">
    <location>
        <begin position="212"/>
        <end position="225"/>
    </location>
</feature>
<keyword evidence="1" id="KW-0539">Nucleus</keyword>
<dbReference type="InParanoid" id="A0A067RET5"/>
<dbReference type="PROSITE" id="PS51031">
    <property type="entry name" value="BESS"/>
    <property type="match status" value="1"/>
</dbReference>
<protein>
    <submittedName>
        <fullName evidence="5">Transcription factor Adf-1</fullName>
    </submittedName>
</protein>
<accession>A0A067RET5</accession>
<dbReference type="eggNOG" id="ENOG502S8TP">
    <property type="taxonomic scope" value="Eukaryota"/>
</dbReference>
<dbReference type="InterPro" id="IPR004210">
    <property type="entry name" value="BESS_motif"/>
</dbReference>
<dbReference type="FunCoup" id="A0A067RET5">
    <property type="interactions" value="39"/>
</dbReference>
<dbReference type="GO" id="GO:0003677">
    <property type="term" value="F:DNA binding"/>
    <property type="evidence" value="ECO:0007669"/>
    <property type="project" value="InterPro"/>
</dbReference>
<proteinExistence type="predicted"/>
<feature type="domain" description="BESS" evidence="4">
    <location>
        <begin position="237"/>
        <end position="276"/>
    </location>
</feature>
<evidence type="ECO:0000313" key="6">
    <source>
        <dbReference type="Proteomes" id="UP000027135"/>
    </source>
</evidence>
<evidence type="ECO:0000313" key="5">
    <source>
        <dbReference type="EMBL" id="KDR22277.1"/>
    </source>
</evidence>
<dbReference type="GO" id="GO:0005667">
    <property type="term" value="C:transcription regulator complex"/>
    <property type="evidence" value="ECO:0007669"/>
    <property type="project" value="TreeGrafter"/>
</dbReference>
<dbReference type="Pfam" id="PF02944">
    <property type="entry name" value="BESS"/>
    <property type="match status" value="1"/>
</dbReference>
<sequence length="300" mass="34544">MTTSVDNKNTYCEDAVVMDVKLVHEVRKHPALYDPKIRSYKDSAEMDKSWLEIANELGMKPLNVKNRWRSLRDKFVREKKRLVLDGVASYRSRDPWPLLDDMSFLWDFINHRKDVYTRKMSSKVRAEYVQHNLQPILPCPLPEQVNVILETPEASPSHVFHPTTISEKLNSPSNSINIEPMRIKQDPGDRDEDYGDDGPPTSRLRSLLDQTTHQDESSEDTHFSLHGDPPGSRKPTPDEDELFCLSVAASLRRFSPQRKALAKLRIQQVMYDVQFLNQVPSSTTTVQSGYNSDIIFMQNS</sequence>